<dbReference type="Pfam" id="PF01163">
    <property type="entry name" value="RIO1"/>
    <property type="match status" value="1"/>
</dbReference>
<dbReference type="FunFam" id="3.30.200.20:FF:000148">
    <property type="entry name" value="Serine/threonine-protein kinase RIO1"/>
    <property type="match status" value="1"/>
</dbReference>
<evidence type="ECO:0000256" key="6">
    <source>
        <dbReference type="ARBA" id="ARBA00022490"/>
    </source>
</evidence>
<feature type="compositionally biased region" description="Basic and acidic residues" evidence="22">
    <location>
        <begin position="388"/>
        <end position="426"/>
    </location>
</feature>
<keyword evidence="9" id="KW-0808">Transferase</keyword>
<feature type="binding site" evidence="21">
    <location>
        <position position="237"/>
    </location>
    <ligand>
        <name>Mg(2+)</name>
        <dbReference type="ChEBI" id="CHEBI:18420"/>
    </ligand>
</feature>
<evidence type="ECO:0000256" key="3">
    <source>
        <dbReference type="ARBA" id="ARBA00009196"/>
    </source>
</evidence>
<feature type="binding site" evidence="20">
    <location>
        <position position="104"/>
    </location>
    <ligand>
        <name>ATP</name>
        <dbReference type="ChEBI" id="CHEBI:30616"/>
    </ligand>
</feature>
<dbReference type="GO" id="GO:0004674">
    <property type="term" value="F:protein serine/threonine kinase activity"/>
    <property type="evidence" value="ECO:0007669"/>
    <property type="project" value="UniProtKB-KW"/>
</dbReference>
<evidence type="ECO:0000256" key="8">
    <source>
        <dbReference type="ARBA" id="ARBA00022527"/>
    </source>
</evidence>
<dbReference type="PANTHER" id="PTHR45723">
    <property type="entry name" value="SERINE/THREONINE-PROTEIN KINASE RIO1"/>
    <property type="match status" value="1"/>
</dbReference>
<dbReference type="GO" id="GO:0042254">
    <property type="term" value="P:ribosome biogenesis"/>
    <property type="evidence" value="ECO:0007669"/>
    <property type="project" value="UniProtKB-KW"/>
</dbReference>
<evidence type="ECO:0000256" key="5">
    <source>
        <dbReference type="ARBA" id="ARBA00016038"/>
    </source>
</evidence>
<keyword evidence="13" id="KW-0378">Hydrolase</keyword>
<dbReference type="InterPro" id="IPR018934">
    <property type="entry name" value="RIO_dom"/>
</dbReference>
<dbReference type="InterPro" id="IPR000687">
    <property type="entry name" value="RIO_kinase"/>
</dbReference>
<dbReference type="InterPro" id="IPR018935">
    <property type="entry name" value="RIO_kinase_CS"/>
</dbReference>
<comment type="catalytic activity">
    <reaction evidence="17">
        <text>L-seryl-[protein] + ATP = O-phospho-L-seryl-[protein] + ADP + H(+)</text>
        <dbReference type="Rhea" id="RHEA:17989"/>
        <dbReference type="Rhea" id="RHEA-COMP:9863"/>
        <dbReference type="Rhea" id="RHEA-COMP:11604"/>
        <dbReference type="ChEBI" id="CHEBI:15378"/>
        <dbReference type="ChEBI" id="CHEBI:29999"/>
        <dbReference type="ChEBI" id="CHEBI:30616"/>
        <dbReference type="ChEBI" id="CHEBI:83421"/>
        <dbReference type="ChEBI" id="CHEBI:456216"/>
        <dbReference type="EC" id="2.7.11.1"/>
    </reaction>
</comment>
<keyword evidence="10" id="KW-0479">Metal-binding</keyword>
<dbReference type="PIRSF" id="PIRSF038147">
    <property type="entry name" value="Ser/Thr_PK_RIO1"/>
    <property type="match status" value="1"/>
</dbReference>
<accession>A0A6A7G6T6</accession>
<comment type="catalytic activity">
    <reaction evidence="16">
        <text>L-threonyl-[protein] + ATP = O-phospho-L-threonyl-[protein] + ADP + H(+)</text>
        <dbReference type="Rhea" id="RHEA:46608"/>
        <dbReference type="Rhea" id="RHEA-COMP:11060"/>
        <dbReference type="Rhea" id="RHEA-COMP:11605"/>
        <dbReference type="ChEBI" id="CHEBI:15378"/>
        <dbReference type="ChEBI" id="CHEBI:30013"/>
        <dbReference type="ChEBI" id="CHEBI:30616"/>
        <dbReference type="ChEBI" id="CHEBI:61977"/>
        <dbReference type="ChEBI" id="CHEBI:456216"/>
        <dbReference type="EC" id="2.7.11.1"/>
    </reaction>
</comment>
<evidence type="ECO:0000256" key="21">
    <source>
        <dbReference type="PIRSR" id="PIRSR038147-3"/>
    </source>
</evidence>
<evidence type="ECO:0000256" key="9">
    <source>
        <dbReference type="ARBA" id="ARBA00022679"/>
    </source>
</evidence>
<dbReference type="InterPro" id="IPR017407">
    <property type="entry name" value="Ser/Thr_kinase_Rio1"/>
</dbReference>
<name>A0A6A7G6T6_9CRUS</name>
<evidence type="ECO:0000256" key="2">
    <source>
        <dbReference type="ARBA" id="ARBA00004496"/>
    </source>
</evidence>
<organism evidence="24">
    <name type="scientific">Hirondellea gigas</name>
    <dbReference type="NCBI Taxonomy" id="1518452"/>
    <lineage>
        <taxon>Eukaryota</taxon>
        <taxon>Metazoa</taxon>
        <taxon>Ecdysozoa</taxon>
        <taxon>Arthropoda</taxon>
        <taxon>Crustacea</taxon>
        <taxon>Multicrustacea</taxon>
        <taxon>Malacostraca</taxon>
        <taxon>Eumalacostraca</taxon>
        <taxon>Peracarida</taxon>
        <taxon>Amphipoda</taxon>
        <taxon>Amphilochidea</taxon>
        <taxon>Lysianassida</taxon>
        <taxon>Lysianassidira</taxon>
        <taxon>Lysianassoidea</taxon>
        <taxon>Lysianassidae</taxon>
        <taxon>Hirondellea</taxon>
    </lineage>
</organism>
<feature type="region of interest" description="Disordered" evidence="22">
    <location>
        <begin position="363"/>
        <end position="451"/>
    </location>
</feature>
<keyword evidence="15" id="KW-0460">Magnesium</keyword>
<dbReference type="InterPro" id="IPR011009">
    <property type="entry name" value="Kinase-like_dom_sf"/>
</dbReference>
<evidence type="ECO:0000256" key="18">
    <source>
        <dbReference type="ARBA" id="ARBA00068838"/>
    </source>
</evidence>
<dbReference type="GO" id="GO:0005524">
    <property type="term" value="F:ATP binding"/>
    <property type="evidence" value="ECO:0007669"/>
    <property type="project" value="UniProtKB-KW"/>
</dbReference>
<evidence type="ECO:0000256" key="7">
    <source>
        <dbReference type="ARBA" id="ARBA00022517"/>
    </source>
</evidence>
<feature type="active site" description="Proton acceptor" evidence="19">
    <location>
        <position position="220"/>
    </location>
</feature>
<feature type="domain" description="RIO kinase" evidence="23">
    <location>
        <begin position="46"/>
        <end position="283"/>
    </location>
</feature>
<evidence type="ECO:0000256" key="12">
    <source>
        <dbReference type="ARBA" id="ARBA00022777"/>
    </source>
</evidence>
<protein>
    <recommendedName>
        <fullName evidence="5">Serine/threonine-protein kinase RIO1</fullName>
        <ecNumber evidence="4">2.7.11.1</ecNumber>
    </recommendedName>
    <alternativeName>
        <fullName evidence="18">Serine/threonine-protein kinase rio1</fullName>
    </alternativeName>
</protein>
<comment type="subcellular location">
    <subcellularLocation>
        <location evidence="2">Cytoplasm</location>
    </subcellularLocation>
</comment>
<comment type="cofactor">
    <cofactor evidence="1 21">
        <name>Mg(2+)</name>
        <dbReference type="ChEBI" id="CHEBI:18420"/>
    </cofactor>
</comment>
<feature type="compositionally biased region" description="Low complexity" evidence="22">
    <location>
        <begin position="378"/>
        <end position="387"/>
    </location>
</feature>
<evidence type="ECO:0000256" key="11">
    <source>
        <dbReference type="ARBA" id="ARBA00022741"/>
    </source>
</evidence>
<evidence type="ECO:0000256" key="10">
    <source>
        <dbReference type="ARBA" id="ARBA00022723"/>
    </source>
</evidence>
<reference evidence="24" key="1">
    <citation type="submission" date="2017-11" db="EMBL/GenBank/DDBJ databases">
        <title>The sensing device of the deep-sea amphipod.</title>
        <authorList>
            <person name="Kobayashi H."/>
            <person name="Nagahama T."/>
            <person name="Arai W."/>
            <person name="Sasagawa Y."/>
            <person name="Umeda M."/>
            <person name="Hayashi T."/>
            <person name="Nikaido I."/>
            <person name="Watanabe H."/>
            <person name="Oguri K."/>
            <person name="Kitazato H."/>
            <person name="Fujioka K."/>
            <person name="Kido Y."/>
            <person name="Takami H."/>
        </authorList>
    </citation>
    <scope>NUCLEOTIDE SEQUENCE</scope>
    <source>
        <tissue evidence="24">Whole body</tissue>
    </source>
</reference>
<dbReference type="SMART" id="SM00090">
    <property type="entry name" value="RIO"/>
    <property type="match status" value="1"/>
</dbReference>
<feature type="active site" description="4-aspartylphosphate intermediate" evidence="19">
    <location>
        <position position="237"/>
    </location>
</feature>
<comment type="similarity">
    <text evidence="3">Belongs to the protein kinase superfamily. RIO-type Ser/Thr kinase family.</text>
</comment>
<evidence type="ECO:0000256" key="13">
    <source>
        <dbReference type="ARBA" id="ARBA00022801"/>
    </source>
</evidence>
<evidence type="ECO:0000256" key="1">
    <source>
        <dbReference type="ARBA" id="ARBA00001946"/>
    </source>
</evidence>
<evidence type="ECO:0000256" key="19">
    <source>
        <dbReference type="PIRSR" id="PIRSR038147-1"/>
    </source>
</evidence>
<keyword evidence="11 20" id="KW-0547">Nucleotide-binding</keyword>
<keyword evidence="6" id="KW-0963">Cytoplasm</keyword>
<evidence type="ECO:0000256" key="17">
    <source>
        <dbReference type="ARBA" id="ARBA00048679"/>
    </source>
</evidence>
<feature type="binding site" evidence="20">
    <location>
        <position position="176"/>
    </location>
    <ligand>
        <name>ATP</name>
        <dbReference type="ChEBI" id="CHEBI:30616"/>
    </ligand>
</feature>
<keyword evidence="14 20" id="KW-0067">ATP-binding</keyword>
<dbReference type="EMBL" id="IACT01006543">
    <property type="protein sequence ID" value="LAC25673.1"/>
    <property type="molecule type" value="mRNA"/>
</dbReference>
<dbReference type="EC" id="2.7.11.1" evidence="4"/>
<feature type="binding site" evidence="21">
    <location>
        <position position="225"/>
    </location>
    <ligand>
        <name>Mg(2+)</name>
        <dbReference type="ChEBI" id="CHEBI:18420"/>
    </ligand>
</feature>
<evidence type="ECO:0000256" key="14">
    <source>
        <dbReference type="ARBA" id="ARBA00022840"/>
    </source>
</evidence>
<dbReference type="Gene3D" id="3.30.200.20">
    <property type="entry name" value="Phosphorylase Kinase, domain 1"/>
    <property type="match status" value="1"/>
</dbReference>
<sequence length="451" mass="52006">MKSKMKSIQIGDIMDKTVVYDVPNSRKVEIEAVERIVQKSRIRVKGREDRATTDHVLDPRTRLILFKMLKSGIMSEINGCVSTGKEANVYHALSGDSSQHLAIKVFKTSVLDFRDRERYITGEYRFRHGYSKKNSGKMVKLWAEKEFRNLKRISMAGIPCPTPLHLRQHVLTMSFIGEGYEAAPRLKDAELTPEQAYYAYVDCVKYMRIMYQECQLVHADLSEYNLLYLNEKLYVIDVGQSVQPEHPSSHEFLMMDCKNVNDYFSRQSVEPLTVKELFYFVIDDRIPNSDSRLEELLRGVSQRVVDGSAERIAREDEDFMKTQAFAPRSLFEIEDVDAVIQSNSALGNAVQLMTCGLSAEITARHSDQSESSGDESDSSSSSLNSVDSKSDEEFSKEWEERPKLSVESKRELRRSNKKEVKIQQKEKRLHKRPKKVKKRKDKLARLRHPTK</sequence>
<dbReference type="Gene3D" id="1.10.510.10">
    <property type="entry name" value="Transferase(Phosphotransferase) domain 1"/>
    <property type="match status" value="1"/>
</dbReference>
<proteinExistence type="evidence at transcript level"/>
<dbReference type="InterPro" id="IPR051272">
    <property type="entry name" value="RIO-type_Ser/Thr_kinase"/>
</dbReference>
<dbReference type="GO" id="GO:0005737">
    <property type="term" value="C:cytoplasm"/>
    <property type="evidence" value="ECO:0007669"/>
    <property type="project" value="UniProtKB-SubCell"/>
</dbReference>
<keyword evidence="8" id="KW-0723">Serine/threonine-protein kinase</keyword>
<dbReference type="SUPFAM" id="SSF56112">
    <property type="entry name" value="Protein kinase-like (PK-like)"/>
    <property type="match status" value="1"/>
</dbReference>
<evidence type="ECO:0000256" key="15">
    <source>
        <dbReference type="ARBA" id="ARBA00022842"/>
    </source>
</evidence>
<feature type="binding site" evidence="20">
    <location>
        <position position="174"/>
    </location>
    <ligand>
        <name>ATP</name>
        <dbReference type="ChEBI" id="CHEBI:30616"/>
    </ligand>
</feature>
<evidence type="ECO:0000256" key="20">
    <source>
        <dbReference type="PIRSR" id="PIRSR038147-2"/>
    </source>
</evidence>
<feature type="compositionally biased region" description="Basic residues" evidence="22">
    <location>
        <begin position="427"/>
        <end position="451"/>
    </location>
</feature>
<evidence type="ECO:0000256" key="22">
    <source>
        <dbReference type="SAM" id="MobiDB-lite"/>
    </source>
</evidence>
<dbReference type="GO" id="GO:0016787">
    <property type="term" value="F:hydrolase activity"/>
    <property type="evidence" value="ECO:0007669"/>
    <property type="project" value="UniProtKB-KW"/>
</dbReference>
<dbReference type="PROSITE" id="PS01245">
    <property type="entry name" value="RIO1"/>
    <property type="match status" value="1"/>
</dbReference>
<keyword evidence="12 24" id="KW-0418">Kinase</keyword>
<evidence type="ECO:0000256" key="4">
    <source>
        <dbReference type="ARBA" id="ARBA00012513"/>
    </source>
</evidence>
<evidence type="ECO:0000259" key="23">
    <source>
        <dbReference type="SMART" id="SM00090"/>
    </source>
</evidence>
<evidence type="ECO:0000256" key="16">
    <source>
        <dbReference type="ARBA" id="ARBA00047899"/>
    </source>
</evidence>
<keyword evidence="7" id="KW-0690">Ribosome biogenesis</keyword>
<evidence type="ECO:0000313" key="24">
    <source>
        <dbReference type="EMBL" id="LAC25673.1"/>
    </source>
</evidence>
<dbReference type="AlphaFoldDB" id="A0A6A7G6T6"/>
<dbReference type="GO" id="GO:0046872">
    <property type="term" value="F:metal ion binding"/>
    <property type="evidence" value="ECO:0007669"/>
    <property type="project" value="UniProtKB-KW"/>
</dbReference>
<dbReference type="CDD" id="cd05147">
    <property type="entry name" value="RIO1_euk"/>
    <property type="match status" value="1"/>
</dbReference>